<organism evidence="4 5">
    <name type="scientific">Magnaporthiopsis poae (strain ATCC 64411 / 73-15)</name>
    <name type="common">Kentucky bluegrass fungus</name>
    <name type="synonym">Magnaporthe poae</name>
    <dbReference type="NCBI Taxonomy" id="644358"/>
    <lineage>
        <taxon>Eukaryota</taxon>
        <taxon>Fungi</taxon>
        <taxon>Dikarya</taxon>
        <taxon>Ascomycota</taxon>
        <taxon>Pezizomycotina</taxon>
        <taxon>Sordariomycetes</taxon>
        <taxon>Sordariomycetidae</taxon>
        <taxon>Magnaporthales</taxon>
        <taxon>Magnaporthaceae</taxon>
        <taxon>Magnaporthiopsis</taxon>
    </lineage>
</organism>
<feature type="chain" id="PRO_5009385380" evidence="2">
    <location>
        <begin position="20"/>
        <end position="111"/>
    </location>
</feature>
<dbReference type="EnsemblFungi" id="MAPG_03055T0">
    <property type="protein sequence ID" value="MAPG_03055T0"/>
    <property type="gene ID" value="MAPG_03055"/>
</dbReference>
<reference evidence="4" key="4">
    <citation type="journal article" date="2015" name="G3 (Bethesda)">
        <title>Genome sequences of three phytopathogenic species of the Magnaporthaceae family of fungi.</title>
        <authorList>
            <person name="Okagaki L.H."/>
            <person name="Nunes C.C."/>
            <person name="Sailsbery J."/>
            <person name="Clay B."/>
            <person name="Brown D."/>
            <person name="John T."/>
            <person name="Oh Y."/>
            <person name="Young N."/>
            <person name="Fitzgerald M."/>
            <person name="Haas B.J."/>
            <person name="Zeng Q."/>
            <person name="Young S."/>
            <person name="Adiconis X."/>
            <person name="Fan L."/>
            <person name="Levin J.Z."/>
            <person name="Mitchell T.K."/>
            <person name="Okubara P.A."/>
            <person name="Farman M.L."/>
            <person name="Kohn L.M."/>
            <person name="Birren B."/>
            <person name="Ma L.-J."/>
            <person name="Dean R.A."/>
        </authorList>
    </citation>
    <scope>NUCLEOTIDE SEQUENCE</scope>
    <source>
        <strain evidence="4">ATCC 64411 / 73-15</strain>
    </source>
</reference>
<keyword evidence="2" id="KW-0732">Signal</keyword>
<keyword evidence="5" id="KW-1185">Reference proteome</keyword>
<feature type="region of interest" description="Disordered" evidence="1">
    <location>
        <begin position="70"/>
        <end position="97"/>
    </location>
</feature>
<gene>
    <name evidence="3" type="ORF">MAPG_03055</name>
</gene>
<evidence type="ECO:0000256" key="2">
    <source>
        <dbReference type="SAM" id="SignalP"/>
    </source>
</evidence>
<sequence length="111" mass="12425">MHLTKLVQITALLAVGAQASPAAPASQDSTIKARAPDGYSRPADMFKFNWHIPKLPTWKELQEPADRYKHIKPYQPPTKEDAKPAPKKAGRRSLQNDEERVLVKRAVAWSA</sequence>
<protein>
    <submittedName>
        <fullName evidence="3 4">Uncharacterized protein</fullName>
    </submittedName>
</protein>
<dbReference type="AlphaFoldDB" id="A0A0C4DT07"/>
<dbReference type="EMBL" id="ADBL01000743">
    <property type="status" value="NOT_ANNOTATED_CDS"/>
    <property type="molecule type" value="Genomic_DNA"/>
</dbReference>
<proteinExistence type="predicted"/>
<evidence type="ECO:0000313" key="5">
    <source>
        <dbReference type="Proteomes" id="UP000011715"/>
    </source>
</evidence>
<dbReference type="VEuPathDB" id="FungiDB:MAPG_03055"/>
<name>A0A0C4DT07_MAGP6</name>
<evidence type="ECO:0000313" key="4">
    <source>
        <dbReference type="EnsemblFungi" id="MAPG_03055T0"/>
    </source>
</evidence>
<dbReference type="eggNOG" id="ENOG502RNED">
    <property type="taxonomic scope" value="Eukaryota"/>
</dbReference>
<accession>A0A0C4DT07</accession>
<feature type="signal peptide" evidence="2">
    <location>
        <begin position="1"/>
        <end position="19"/>
    </location>
</feature>
<evidence type="ECO:0000313" key="3">
    <source>
        <dbReference type="EMBL" id="KLU84007.1"/>
    </source>
</evidence>
<dbReference type="EMBL" id="GL876967">
    <property type="protein sequence ID" value="KLU84007.1"/>
    <property type="molecule type" value="Genomic_DNA"/>
</dbReference>
<reference evidence="5" key="2">
    <citation type="submission" date="2010-05" db="EMBL/GenBank/DDBJ databases">
        <title>The genome sequence of Magnaporthe poae strain ATCC 64411.</title>
        <authorList>
            <person name="Ma L.-J."/>
            <person name="Dead R."/>
            <person name="Young S."/>
            <person name="Zeng Q."/>
            <person name="Koehrsen M."/>
            <person name="Alvarado L."/>
            <person name="Berlin A."/>
            <person name="Chapman S.B."/>
            <person name="Chen Z."/>
            <person name="Freedman E."/>
            <person name="Gellesch M."/>
            <person name="Goldberg J."/>
            <person name="Griggs A."/>
            <person name="Gujja S."/>
            <person name="Heilman E.R."/>
            <person name="Heiman D."/>
            <person name="Hepburn T."/>
            <person name="Howarth C."/>
            <person name="Jen D."/>
            <person name="Larson L."/>
            <person name="Mehta T."/>
            <person name="Neiman D."/>
            <person name="Pearson M."/>
            <person name="Roberts A."/>
            <person name="Saif S."/>
            <person name="Shea T."/>
            <person name="Shenoy N."/>
            <person name="Sisk P."/>
            <person name="Stolte C."/>
            <person name="Sykes S."/>
            <person name="Walk T."/>
            <person name="White J."/>
            <person name="Yandava C."/>
            <person name="Haas B."/>
            <person name="Nusbaum C."/>
            <person name="Birren B."/>
        </authorList>
    </citation>
    <scope>NUCLEOTIDE SEQUENCE [LARGE SCALE GENOMIC DNA]</scope>
    <source>
        <strain evidence="5">ATCC 64411 / 73-15</strain>
    </source>
</reference>
<dbReference type="OrthoDB" id="10597694at2759"/>
<reference evidence="4" key="5">
    <citation type="submission" date="2015-06" db="UniProtKB">
        <authorList>
            <consortium name="EnsemblFungi"/>
        </authorList>
    </citation>
    <scope>IDENTIFICATION</scope>
    <source>
        <strain evidence="4">ATCC 64411</strain>
    </source>
</reference>
<dbReference type="Proteomes" id="UP000011715">
    <property type="component" value="Unassembled WGS sequence"/>
</dbReference>
<reference evidence="3" key="1">
    <citation type="submission" date="2010-05" db="EMBL/GenBank/DDBJ databases">
        <title>The Genome Sequence of Magnaporthe poae strain ATCC 64411.</title>
        <authorList>
            <consortium name="The Broad Institute Genome Sequencing Platform"/>
            <consortium name="Broad Institute Genome Sequencing Center for Infectious Disease"/>
            <person name="Ma L.-J."/>
            <person name="Dead R."/>
            <person name="Young S."/>
            <person name="Zeng Q."/>
            <person name="Koehrsen M."/>
            <person name="Alvarado L."/>
            <person name="Berlin A."/>
            <person name="Chapman S.B."/>
            <person name="Chen Z."/>
            <person name="Freedman E."/>
            <person name="Gellesch M."/>
            <person name="Goldberg J."/>
            <person name="Griggs A."/>
            <person name="Gujja S."/>
            <person name="Heilman E.R."/>
            <person name="Heiman D."/>
            <person name="Hepburn T."/>
            <person name="Howarth C."/>
            <person name="Jen D."/>
            <person name="Larson L."/>
            <person name="Mehta T."/>
            <person name="Neiman D."/>
            <person name="Pearson M."/>
            <person name="Roberts A."/>
            <person name="Saif S."/>
            <person name="Shea T."/>
            <person name="Shenoy N."/>
            <person name="Sisk P."/>
            <person name="Stolte C."/>
            <person name="Sykes S."/>
            <person name="Walk T."/>
            <person name="White J."/>
            <person name="Yandava C."/>
            <person name="Haas B."/>
            <person name="Nusbaum C."/>
            <person name="Birren B."/>
        </authorList>
    </citation>
    <scope>NUCLEOTIDE SEQUENCE</scope>
    <source>
        <strain evidence="3">ATCC 64411</strain>
    </source>
</reference>
<reference evidence="3" key="3">
    <citation type="submission" date="2011-03" db="EMBL/GenBank/DDBJ databases">
        <title>Annotation of Magnaporthe poae ATCC 64411.</title>
        <authorList>
            <person name="Ma L.-J."/>
            <person name="Dead R."/>
            <person name="Young S.K."/>
            <person name="Zeng Q."/>
            <person name="Gargeya S."/>
            <person name="Fitzgerald M."/>
            <person name="Haas B."/>
            <person name="Abouelleil A."/>
            <person name="Alvarado L."/>
            <person name="Arachchi H.M."/>
            <person name="Berlin A."/>
            <person name="Brown A."/>
            <person name="Chapman S.B."/>
            <person name="Chen Z."/>
            <person name="Dunbar C."/>
            <person name="Freedman E."/>
            <person name="Gearin G."/>
            <person name="Gellesch M."/>
            <person name="Goldberg J."/>
            <person name="Griggs A."/>
            <person name="Gujja S."/>
            <person name="Heiman D."/>
            <person name="Howarth C."/>
            <person name="Larson L."/>
            <person name="Lui A."/>
            <person name="MacDonald P.J.P."/>
            <person name="Mehta T."/>
            <person name="Montmayeur A."/>
            <person name="Murphy C."/>
            <person name="Neiman D."/>
            <person name="Pearson M."/>
            <person name="Priest M."/>
            <person name="Roberts A."/>
            <person name="Saif S."/>
            <person name="Shea T."/>
            <person name="Shenoy N."/>
            <person name="Sisk P."/>
            <person name="Stolte C."/>
            <person name="Sykes S."/>
            <person name="Yandava C."/>
            <person name="Wortman J."/>
            <person name="Nusbaum C."/>
            <person name="Birren B."/>
        </authorList>
    </citation>
    <scope>NUCLEOTIDE SEQUENCE</scope>
    <source>
        <strain evidence="3">ATCC 64411</strain>
    </source>
</reference>
<evidence type="ECO:0000256" key="1">
    <source>
        <dbReference type="SAM" id="MobiDB-lite"/>
    </source>
</evidence>